<dbReference type="AlphaFoldDB" id="A0A1D6L2P2"/>
<evidence type="ECO:0000256" key="6">
    <source>
        <dbReference type="SAM" id="MobiDB-lite"/>
    </source>
</evidence>
<dbReference type="GO" id="GO:0008270">
    <property type="term" value="F:zinc ion binding"/>
    <property type="evidence" value="ECO:0007669"/>
    <property type="project" value="UniProtKB-KW"/>
</dbReference>
<proteinExistence type="predicted"/>
<feature type="region of interest" description="Disordered" evidence="6">
    <location>
        <begin position="1"/>
        <end position="22"/>
    </location>
</feature>
<reference evidence="7" key="1">
    <citation type="submission" date="2015-12" db="EMBL/GenBank/DDBJ databases">
        <title>Update maize B73 reference genome by single molecule sequencing technologies.</title>
        <authorList>
            <consortium name="Maize Genome Sequencing Project"/>
            <person name="Ware D."/>
        </authorList>
    </citation>
    <scope>NUCLEOTIDE SEQUENCE [LARGE SCALE GENOMIC DNA]</scope>
    <source>
        <tissue evidence="7">Seedling</tissue>
    </source>
</reference>
<evidence type="ECO:0000256" key="1">
    <source>
        <dbReference type="ARBA" id="ARBA00022723"/>
    </source>
</evidence>
<sequence>MPRTGSGAAAREKGMGSGGSAWVEAEWTARARVSSRRSPECSVERVSTAEVCMVEAAKSRASRRRSAVCGGASHCSAEAAGEVEKVSRKEAVSRGRARISAVPRTGSGATAREKGMGSGGLAWVEAEWTARARVSRRRSSECGAERVSTAEACARMLQHSNSANELLLRRKLEEQQQAAELQHAIELQSRRLMGLQLLDLKARAAATAAAASALPTPVANAFASSHPLSTMAVESPLESGEQLKLSSGFALEGKLNGGDKEESACEASPDAADSDQSGDHNLPDSPFASPTKSAALVHDSFAATEHENTASLVGSKIDVGSNHLRPLRWKSLRPAPTSSPCAGILEAKEK</sequence>
<keyword evidence="5" id="KW-0238">DNA-binding</keyword>
<evidence type="ECO:0000256" key="5">
    <source>
        <dbReference type="ARBA" id="ARBA00023125"/>
    </source>
</evidence>
<dbReference type="PANTHER" id="PTHR24009">
    <property type="entry name" value="RNA-BINDING (RRM/RBD/RNP MOTIFS)"/>
    <property type="match status" value="1"/>
</dbReference>
<dbReference type="GO" id="GO:0003677">
    <property type="term" value="F:DNA binding"/>
    <property type="evidence" value="ECO:0007669"/>
    <property type="project" value="UniProtKB-KW"/>
</dbReference>
<dbReference type="IntAct" id="A0A1D6L2P2">
    <property type="interactions" value="1"/>
</dbReference>
<dbReference type="PANTHER" id="PTHR24009:SF27">
    <property type="entry name" value="RNA-BINDING ZINC FINGER FAMILY PROTEIN"/>
    <property type="match status" value="1"/>
</dbReference>
<accession>A0A1D6L2P2</accession>
<keyword evidence="2" id="KW-0863">Zinc-finger</keyword>
<evidence type="ECO:0000313" key="7">
    <source>
        <dbReference type="EMBL" id="ONM08725.1"/>
    </source>
</evidence>
<feature type="region of interest" description="Disordered" evidence="6">
    <location>
        <begin position="89"/>
        <end position="116"/>
    </location>
</feature>
<evidence type="ECO:0008006" key="8">
    <source>
        <dbReference type="Google" id="ProtNLM"/>
    </source>
</evidence>
<keyword evidence="4" id="KW-0694">RNA-binding</keyword>
<evidence type="ECO:0000256" key="2">
    <source>
        <dbReference type="ARBA" id="ARBA00022771"/>
    </source>
</evidence>
<evidence type="ECO:0000256" key="4">
    <source>
        <dbReference type="ARBA" id="ARBA00022884"/>
    </source>
</evidence>
<keyword evidence="1" id="KW-0479">Metal-binding</keyword>
<dbReference type="ExpressionAtlas" id="A0A1D6L2P2">
    <property type="expression patterns" value="baseline and differential"/>
</dbReference>
<keyword evidence="3" id="KW-0862">Zinc</keyword>
<name>A0A1D6L2P2_MAIZE</name>
<feature type="region of interest" description="Disordered" evidence="6">
    <location>
        <begin position="255"/>
        <end position="291"/>
    </location>
</feature>
<evidence type="ECO:0000256" key="3">
    <source>
        <dbReference type="ARBA" id="ARBA00022833"/>
    </source>
</evidence>
<gene>
    <name evidence="7" type="ORF">ZEAMMB73_Zm00001d033826</name>
</gene>
<dbReference type="EMBL" id="CM007647">
    <property type="protein sequence ID" value="ONM08725.1"/>
    <property type="molecule type" value="Genomic_DNA"/>
</dbReference>
<dbReference type="InParanoid" id="A0A1D6L2P2"/>
<protein>
    <recommendedName>
        <fullName evidence="8">Zinc finger CCCH domain-containing protein 22</fullName>
    </recommendedName>
</protein>
<organism evidence="7">
    <name type="scientific">Zea mays</name>
    <name type="common">Maize</name>
    <dbReference type="NCBI Taxonomy" id="4577"/>
    <lineage>
        <taxon>Eukaryota</taxon>
        <taxon>Viridiplantae</taxon>
        <taxon>Streptophyta</taxon>
        <taxon>Embryophyta</taxon>
        <taxon>Tracheophyta</taxon>
        <taxon>Spermatophyta</taxon>
        <taxon>Magnoliopsida</taxon>
        <taxon>Liliopsida</taxon>
        <taxon>Poales</taxon>
        <taxon>Poaceae</taxon>
        <taxon>PACMAD clade</taxon>
        <taxon>Panicoideae</taxon>
        <taxon>Andropogonodae</taxon>
        <taxon>Andropogoneae</taxon>
        <taxon>Tripsacinae</taxon>
        <taxon>Zea</taxon>
    </lineage>
</organism>
<dbReference type="GO" id="GO:0003723">
    <property type="term" value="F:RNA binding"/>
    <property type="evidence" value="ECO:0007669"/>
    <property type="project" value="UniProtKB-KW"/>
</dbReference>